<comment type="caution">
    <text evidence="2">The sequence shown here is derived from an EMBL/GenBank/DDBJ whole genome shotgun (WGS) entry which is preliminary data.</text>
</comment>
<sequence length="709" mass="74309">MNGWVTQDSPWSNAGAPLDAENDVPAWRRPTPFPRNQAFPPPDRGYSPVQPAPVQPTAMPPAPGAPGPVPAPTPPGFVDAKQSGEIPSSVSPAAETERRWAEARPRYSDLLAHLTPPGGEPARPPSPRTEPPSPPPRGIGESTGAPITRPAEPGLAPRSALPEPGLAPRSVLPEPGLAPRSVPPEPGLVSRGNTPATGRPTSLRSAEPSRYDLPTPNSAPPYPYEGDLDEPSPTPVAAQQRAAVPLVRPAAPAARRADWSAPEPPRPQSPAPYQPQSPVSYQPQAAVPYQSPAPPSPSTPADESPSGRPSYDPSSFPRRVSYESGPAAEPSGYVPPPAYAAFGSRPTSGAGASGSDETGSRVLPQRVPAQPDVPKVPEPPLTEPTAETPALARIATHLRRGDVLQPRERQEGFDVQAILAAVRGVDGVRDASLRSTPSGAHSLRLDLAEGADPAEVSRRVARLLQDRMGLDAAMQGETPPAPPPPPPAAPVSPAALAPIRQRTTPPPAPEVQPVPEPPAPLVERVRPPREERPVERPEPPRRAEKPEPRVEETAVAEVDDEPGPPRPLFPGEHPGPRIVIENVHVNTYGTDASVEVQLAVGGRTASGVADGPAVDGYLLRLCATATVGAVNDLLSESDHPDGPARCYVEHAAAVPFGNSQVAVVVLLLSCNSWVEQLAGSSVVSGDDRHAMVRATLAAVNRRLEALLSR</sequence>
<feature type="compositionally biased region" description="Pro residues" evidence="1">
    <location>
        <begin position="50"/>
        <end position="75"/>
    </location>
</feature>
<feature type="compositionally biased region" description="Basic and acidic residues" evidence="1">
    <location>
        <begin position="95"/>
        <end position="107"/>
    </location>
</feature>
<feature type="region of interest" description="Disordered" evidence="1">
    <location>
        <begin position="473"/>
        <end position="575"/>
    </location>
</feature>
<dbReference type="Proteomes" id="UP000677082">
    <property type="component" value="Unassembled WGS sequence"/>
</dbReference>
<evidence type="ECO:0000313" key="2">
    <source>
        <dbReference type="EMBL" id="GIM95581.1"/>
    </source>
</evidence>
<proteinExistence type="predicted"/>
<reference evidence="2 3" key="1">
    <citation type="submission" date="2021-03" db="EMBL/GenBank/DDBJ databases">
        <title>Whole genome shotgun sequence of Actinoplanes toevensis NBRC 105298.</title>
        <authorList>
            <person name="Komaki H."/>
            <person name="Tamura T."/>
        </authorList>
    </citation>
    <scope>NUCLEOTIDE SEQUENCE [LARGE SCALE GENOMIC DNA]</scope>
    <source>
        <strain evidence="2 3">NBRC 105298</strain>
    </source>
</reference>
<feature type="compositionally biased region" description="Polar residues" evidence="1">
    <location>
        <begin position="1"/>
        <end position="12"/>
    </location>
</feature>
<protein>
    <submittedName>
        <fullName evidence="2">Uncharacterized protein</fullName>
    </submittedName>
</protein>
<accession>A0A919TIG4</accession>
<feature type="compositionally biased region" description="Basic and acidic residues" evidence="1">
    <location>
        <begin position="523"/>
        <end position="552"/>
    </location>
</feature>
<organism evidence="2 3">
    <name type="scientific">Paractinoplanes toevensis</name>
    <dbReference type="NCBI Taxonomy" id="571911"/>
    <lineage>
        <taxon>Bacteria</taxon>
        <taxon>Bacillati</taxon>
        <taxon>Actinomycetota</taxon>
        <taxon>Actinomycetes</taxon>
        <taxon>Micromonosporales</taxon>
        <taxon>Micromonosporaceae</taxon>
        <taxon>Paractinoplanes</taxon>
    </lineage>
</organism>
<dbReference type="EMBL" id="BOQN01000095">
    <property type="protein sequence ID" value="GIM95581.1"/>
    <property type="molecule type" value="Genomic_DNA"/>
</dbReference>
<feature type="compositionally biased region" description="Low complexity" evidence="1">
    <location>
        <begin position="241"/>
        <end position="254"/>
    </location>
</feature>
<feature type="compositionally biased region" description="Pro residues" evidence="1">
    <location>
        <begin position="262"/>
        <end position="275"/>
    </location>
</feature>
<gene>
    <name evidence="2" type="ORF">Ato02nite_073740</name>
</gene>
<feature type="region of interest" description="Disordered" evidence="1">
    <location>
        <begin position="1"/>
        <end position="389"/>
    </location>
</feature>
<name>A0A919TIG4_9ACTN</name>
<evidence type="ECO:0000256" key="1">
    <source>
        <dbReference type="SAM" id="MobiDB-lite"/>
    </source>
</evidence>
<feature type="compositionally biased region" description="Low complexity" evidence="1">
    <location>
        <begin position="276"/>
        <end position="290"/>
    </location>
</feature>
<feature type="compositionally biased region" description="Pro residues" evidence="1">
    <location>
        <begin position="479"/>
        <end position="490"/>
    </location>
</feature>
<keyword evidence="3" id="KW-1185">Reference proteome</keyword>
<feature type="compositionally biased region" description="Pro residues" evidence="1">
    <location>
        <begin position="504"/>
        <end position="520"/>
    </location>
</feature>
<feature type="compositionally biased region" description="Polar residues" evidence="1">
    <location>
        <begin position="191"/>
        <end position="204"/>
    </location>
</feature>
<evidence type="ECO:0000313" key="3">
    <source>
        <dbReference type="Proteomes" id="UP000677082"/>
    </source>
</evidence>
<dbReference type="AlphaFoldDB" id="A0A919TIG4"/>
<feature type="compositionally biased region" description="Pro residues" evidence="1">
    <location>
        <begin position="118"/>
        <end position="137"/>
    </location>
</feature>